<evidence type="ECO:0000313" key="2">
    <source>
        <dbReference type="EMBL" id="QWC53671.1"/>
    </source>
</evidence>
<dbReference type="EMBL" id="MW995474">
    <property type="protein sequence ID" value="QWC53671.1"/>
    <property type="molecule type" value="Genomic_DNA"/>
</dbReference>
<dbReference type="InterPro" id="IPR051289">
    <property type="entry name" value="LAGLIDADG_Endonuclease"/>
</dbReference>
<feature type="domain" description="Homing endonuclease LAGLIDADG" evidence="1">
    <location>
        <begin position="43"/>
        <end position="120"/>
    </location>
</feature>
<dbReference type="GO" id="GO:0004519">
    <property type="term" value="F:endonuclease activity"/>
    <property type="evidence" value="ECO:0007669"/>
    <property type="project" value="UniProtKB-KW"/>
</dbReference>
<keyword evidence="2" id="KW-0496">Mitochondrion</keyword>
<accession>A0A8E8GR49</accession>
<name>A0A8E8GR49_9AGAM</name>
<dbReference type="InterPro" id="IPR004860">
    <property type="entry name" value="LAGLIDADG_dom"/>
</dbReference>
<protein>
    <submittedName>
        <fullName evidence="2">LAGLIDADG homing endonuclease</fullName>
    </submittedName>
</protein>
<geneLocation type="mitochondrion" evidence="2"/>
<evidence type="ECO:0000259" key="1">
    <source>
        <dbReference type="Pfam" id="PF00961"/>
    </source>
</evidence>
<keyword evidence="2" id="KW-0378">Hydrolase</keyword>
<gene>
    <name evidence="2" type="primary">mag24</name>
</gene>
<dbReference type="PANTHER" id="PTHR36181">
    <property type="entry name" value="INTRON-ENCODED ENDONUCLEASE AI3-RELATED"/>
    <property type="match status" value="1"/>
</dbReference>
<sequence>MVATSAILPTIGTVSPHAIKKGNVGLDKKEYLSIPPSFLALFAGFVDGDGYIQIIRTTRNYISIKLVIILHLDDISTLEYIQSAFKLGKLTVHRDNKSPTCRLVISRKDLQEVIFPLFIHHGIFFLTETRRAQFDLAMYILKNDIKFYDQIPAVSLLKPSTFELPKTAEGYANLPFFKNWIVGFTMAEGSFLVKNNDDSCFSLKQRVHSLLFEAFKLVFETNRKIVTEKGIYNHFSVCSKADIQRVINFFSFSGHHPLVGLKCIKYLKWLTVLQNSSRYGDLKFPQ</sequence>
<organism evidence="2">
    <name type="scientific">Rhizoctonia solani</name>
    <dbReference type="NCBI Taxonomy" id="456999"/>
    <lineage>
        <taxon>Eukaryota</taxon>
        <taxon>Fungi</taxon>
        <taxon>Dikarya</taxon>
        <taxon>Basidiomycota</taxon>
        <taxon>Agaricomycotina</taxon>
        <taxon>Agaricomycetes</taxon>
        <taxon>Cantharellales</taxon>
        <taxon>Ceratobasidiaceae</taxon>
        <taxon>Rhizoctonia</taxon>
    </lineage>
</organism>
<proteinExistence type="predicted"/>
<reference evidence="2" key="1">
    <citation type="submission" date="2021-04" db="EMBL/GenBank/DDBJ databases">
        <title>Mitogenome analysis reveals the evolution and host adaptation in Rhizoctonia solani.</title>
        <authorList>
            <person name="Zheng A."/>
            <person name="Lin R."/>
            <person name="Xia Y."/>
            <person name="Zhang D."/>
            <person name="Xiang X."/>
            <person name="Niu X."/>
            <person name="Liu Y."/>
            <person name="Jiang L."/>
            <person name="Wang X."/>
        </authorList>
    </citation>
    <scope>NUCLEOTIDE SEQUENCE</scope>
    <source>
        <strain evidence="2">AG1-IA</strain>
    </source>
</reference>
<dbReference type="PANTHER" id="PTHR36181:SF4">
    <property type="entry name" value="LAGLIDADG ENDONUCLEASE"/>
    <property type="match status" value="1"/>
</dbReference>
<keyword evidence="2" id="KW-0540">Nuclease</keyword>
<dbReference type="Pfam" id="PF00961">
    <property type="entry name" value="LAGLIDADG_1"/>
    <property type="match status" value="1"/>
</dbReference>
<keyword evidence="2" id="KW-0255">Endonuclease</keyword>
<dbReference type="AlphaFoldDB" id="A0A8E8GR49"/>